<proteinExistence type="predicted"/>
<evidence type="ECO:0000256" key="1">
    <source>
        <dbReference type="SAM" id="MobiDB-lite"/>
    </source>
</evidence>
<reference evidence="2" key="2">
    <citation type="submission" date="2022-01" db="EMBL/GenBank/DDBJ databases">
        <authorList>
            <person name="Yamashiro T."/>
            <person name="Shiraishi A."/>
            <person name="Satake H."/>
            <person name="Nakayama K."/>
        </authorList>
    </citation>
    <scope>NUCLEOTIDE SEQUENCE</scope>
</reference>
<protein>
    <submittedName>
        <fullName evidence="2">Uncharacterized protein</fullName>
    </submittedName>
</protein>
<feature type="region of interest" description="Disordered" evidence="1">
    <location>
        <begin position="79"/>
        <end position="100"/>
    </location>
</feature>
<comment type="caution">
    <text evidence="2">The sequence shown here is derived from an EMBL/GenBank/DDBJ whole genome shotgun (WGS) entry which is preliminary data.</text>
</comment>
<organism evidence="2 3">
    <name type="scientific">Tanacetum coccineum</name>
    <dbReference type="NCBI Taxonomy" id="301880"/>
    <lineage>
        <taxon>Eukaryota</taxon>
        <taxon>Viridiplantae</taxon>
        <taxon>Streptophyta</taxon>
        <taxon>Embryophyta</taxon>
        <taxon>Tracheophyta</taxon>
        <taxon>Spermatophyta</taxon>
        <taxon>Magnoliopsida</taxon>
        <taxon>eudicotyledons</taxon>
        <taxon>Gunneridae</taxon>
        <taxon>Pentapetalae</taxon>
        <taxon>asterids</taxon>
        <taxon>campanulids</taxon>
        <taxon>Asterales</taxon>
        <taxon>Asteraceae</taxon>
        <taxon>Asteroideae</taxon>
        <taxon>Anthemideae</taxon>
        <taxon>Anthemidinae</taxon>
        <taxon>Tanacetum</taxon>
    </lineage>
</organism>
<accession>A0ABQ5EKA0</accession>
<gene>
    <name evidence="2" type="ORF">Tco_0977429</name>
</gene>
<keyword evidence="3" id="KW-1185">Reference proteome</keyword>
<feature type="compositionally biased region" description="Low complexity" evidence="1">
    <location>
        <begin position="17"/>
        <end position="28"/>
    </location>
</feature>
<evidence type="ECO:0000313" key="2">
    <source>
        <dbReference type="EMBL" id="GJT51272.1"/>
    </source>
</evidence>
<evidence type="ECO:0000313" key="3">
    <source>
        <dbReference type="Proteomes" id="UP001151760"/>
    </source>
</evidence>
<dbReference type="Proteomes" id="UP001151760">
    <property type="component" value="Unassembled WGS sequence"/>
</dbReference>
<reference evidence="2" key="1">
    <citation type="journal article" date="2022" name="Int. J. Mol. Sci.">
        <title>Draft Genome of Tanacetum Coccineum: Genomic Comparison of Closely Related Tanacetum-Family Plants.</title>
        <authorList>
            <person name="Yamashiro T."/>
            <person name="Shiraishi A."/>
            <person name="Nakayama K."/>
            <person name="Satake H."/>
        </authorList>
    </citation>
    <scope>NUCLEOTIDE SEQUENCE</scope>
</reference>
<dbReference type="EMBL" id="BQNB010016393">
    <property type="protein sequence ID" value="GJT51272.1"/>
    <property type="molecule type" value="Genomic_DNA"/>
</dbReference>
<feature type="compositionally biased region" description="Low complexity" evidence="1">
    <location>
        <begin position="81"/>
        <end position="90"/>
    </location>
</feature>
<feature type="region of interest" description="Disordered" evidence="1">
    <location>
        <begin position="1"/>
        <end position="54"/>
    </location>
</feature>
<name>A0ABQ5EKA0_9ASTR</name>
<sequence>MFDEYFNPPPSVVSLVPTATAPRPANPTGSPLSTSIDQDAPSTSTPSTTHETQSLIISEGVEEQLQPAIFDNDPFQDVLTSKQSSQESSSNVQPLDHQPLEHITKWTKIHPLSKAIGHPS</sequence>